<organism evidence="12 13">
    <name type="scientific">Candidatus Enterococcus moelleringii</name>
    <dbReference type="NCBI Taxonomy" id="2815325"/>
    <lineage>
        <taxon>Bacteria</taxon>
        <taxon>Bacillati</taxon>
        <taxon>Bacillota</taxon>
        <taxon>Bacilli</taxon>
        <taxon>Lactobacillales</taxon>
        <taxon>Enterococcaceae</taxon>
        <taxon>Enterococcus</taxon>
    </lineage>
</organism>
<comment type="catalytic activity">
    <reaction evidence="8 10">
        <text>D-sedoheptulose 7-phosphate + D-glyceraldehyde 3-phosphate = aldehydo-D-ribose 5-phosphate + D-xylulose 5-phosphate</text>
        <dbReference type="Rhea" id="RHEA:10508"/>
        <dbReference type="ChEBI" id="CHEBI:57483"/>
        <dbReference type="ChEBI" id="CHEBI:57737"/>
        <dbReference type="ChEBI" id="CHEBI:58273"/>
        <dbReference type="ChEBI" id="CHEBI:59776"/>
        <dbReference type="EC" id="2.2.1.1"/>
    </reaction>
</comment>
<feature type="domain" description="Transketolase-like pyrimidine-binding" evidence="11">
    <location>
        <begin position="354"/>
        <end position="525"/>
    </location>
</feature>
<dbReference type="PROSITE" id="PS00801">
    <property type="entry name" value="TRANSKETOLASE_1"/>
    <property type="match status" value="1"/>
</dbReference>
<gene>
    <name evidence="12" type="primary">tkt</name>
    <name evidence="12" type="ORF">JZO70_12410</name>
</gene>
<dbReference type="Gene3D" id="3.40.50.920">
    <property type="match status" value="1"/>
</dbReference>
<keyword evidence="7 10" id="KW-0786">Thiamine pyrophosphate</keyword>
<comment type="function">
    <text evidence="10">Catalyzes the transfer of a two-carbon ketol group from a ketose donor to an aldose acceptor, via a covalent intermediate with the cofactor thiamine pyrophosphate.</text>
</comment>
<keyword evidence="5 10" id="KW-0479">Metal-binding</keyword>
<evidence type="ECO:0000256" key="5">
    <source>
        <dbReference type="ARBA" id="ARBA00022723"/>
    </source>
</evidence>
<dbReference type="InterPro" id="IPR009014">
    <property type="entry name" value="Transketo_C/PFOR_II"/>
</dbReference>
<dbReference type="PROSITE" id="PS00802">
    <property type="entry name" value="TRANSKETOLASE_2"/>
    <property type="match status" value="1"/>
</dbReference>
<evidence type="ECO:0000256" key="2">
    <source>
        <dbReference type="ARBA" id="ARBA00011738"/>
    </source>
</evidence>
<dbReference type="SUPFAM" id="SSF52518">
    <property type="entry name" value="Thiamin diphosphate-binding fold (THDP-binding)"/>
    <property type="match status" value="2"/>
</dbReference>
<keyword evidence="4 10" id="KW-0808">Transferase</keyword>
<name>A0ABS3LBH2_9ENTE</name>
<dbReference type="InterPro" id="IPR055152">
    <property type="entry name" value="Transketolase-like_C_2"/>
</dbReference>
<dbReference type="EC" id="2.2.1.1" evidence="3 9"/>
<dbReference type="SUPFAM" id="SSF52922">
    <property type="entry name" value="TK C-terminal domain-like"/>
    <property type="match status" value="1"/>
</dbReference>
<proteinExistence type="inferred from homology"/>
<keyword evidence="13" id="KW-1185">Reference proteome</keyword>
<dbReference type="InterPro" id="IPR049557">
    <property type="entry name" value="Transketolase_CS"/>
</dbReference>
<keyword evidence="6 10" id="KW-0460">Magnesium</keyword>
<accession>A0ABS3LBH2</accession>
<sequence length="664" mass="71856">MFDKIDQLGVNTIRTLSIEAIQKANSGHPGLPMGAAPMAYALWTKHLNVNPATSLSWPNRDRFILSAGHGSAMLYSLLHLAGYQVTIDDLKNFRQWESKTPGHPEFLHTDGVEATTGPLGQGISMAVGMAMAEAHLAATYNRDSFNVMDHYTYTIVGDGDLMEGVSQEASSMAGHMKLGKLVVLYDSNDISLDGPTNKAFTENVGARYEAYGWQHILVKDGNDLDAISKAIEEAKAETEKPTLIEIKTVIGFGSPKEGTSAVHGAPIGDDGIKAAKAVYGWEYPDFTVPEEVAERFKADMLDKGAEVEGQWNEMFKNYENAHPELAKQFKDAFDGKLPENWEESLPVYEEGSSQASRVSSKEVIQAVAKAVPTVWGGSADLSGSNNTTIADEQEFQPGSYEGRNIWFGVREFAMAAAMNGIQLHGGTRVYGGTFFVFTDYLRPAIRMSAIQGLPVTYVLTHDSVAVGEDGPTHEPIEQLASVRCMPNVQVIRPADGNETSAAWKVALESTDKPTLLVLSRQNLPVLPGSKEIATDGVAKGGYVISKAATDTPDGILIATGSEVYLAVEAQKVLKEQGKDVSVVSLPSFDLFEAQDEAYKEAVLPKAVTKRVAVEAASSFGWERYIGNEGKMISIDRFGASAPGGFVLEQFGFTVDNVVNTYNEL</sequence>
<dbReference type="CDD" id="cd07033">
    <property type="entry name" value="TPP_PYR_DXS_TK_like"/>
    <property type="match status" value="1"/>
</dbReference>
<evidence type="ECO:0000313" key="13">
    <source>
        <dbReference type="Proteomes" id="UP000664601"/>
    </source>
</evidence>
<evidence type="ECO:0000256" key="8">
    <source>
        <dbReference type="ARBA" id="ARBA00049473"/>
    </source>
</evidence>
<dbReference type="InterPro" id="IPR033247">
    <property type="entry name" value="Transketolase_fam"/>
</dbReference>
<dbReference type="PANTHER" id="PTHR43522">
    <property type="entry name" value="TRANSKETOLASE"/>
    <property type="match status" value="1"/>
</dbReference>
<reference evidence="12 13" key="1">
    <citation type="submission" date="2021-03" db="EMBL/GenBank/DDBJ databases">
        <title>Enterococcal diversity collection.</title>
        <authorList>
            <person name="Gilmore M.S."/>
            <person name="Schwartzman J."/>
            <person name="Van Tyne D."/>
            <person name="Martin M."/>
            <person name="Earl A.M."/>
            <person name="Manson A.L."/>
            <person name="Straub T."/>
            <person name="Salamzade R."/>
            <person name="Saavedra J."/>
            <person name="Lebreton F."/>
            <person name="Prichula J."/>
            <person name="Schaufler K."/>
            <person name="Gaca A."/>
            <person name="Sgardioli B."/>
            <person name="Wagenaar J."/>
            <person name="Strong T."/>
        </authorList>
    </citation>
    <scope>NUCLEOTIDE SEQUENCE [LARGE SCALE GENOMIC DNA]</scope>
    <source>
        <strain evidence="12 13">669A</strain>
    </source>
</reference>
<dbReference type="Pfam" id="PF02779">
    <property type="entry name" value="Transket_pyr"/>
    <property type="match status" value="1"/>
</dbReference>
<evidence type="ECO:0000256" key="1">
    <source>
        <dbReference type="ARBA" id="ARBA00007131"/>
    </source>
</evidence>
<evidence type="ECO:0000256" key="3">
    <source>
        <dbReference type="ARBA" id="ARBA00013152"/>
    </source>
</evidence>
<protein>
    <recommendedName>
        <fullName evidence="3 9">Transketolase</fullName>
        <ecNumber evidence="3 9">2.2.1.1</ecNumber>
    </recommendedName>
</protein>
<evidence type="ECO:0000256" key="10">
    <source>
        <dbReference type="RuleBase" id="RU004996"/>
    </source>
</evidence>
<evidence type="ECO:0000259" key="11">
    <source>
        <dbReference type="SMART" id="SM00861"/>
    </source>
</evidence>
<dbReference type="Pfam" id="PF22613">
    <property type="entry name" value="Transketolase_C_1"/>
    <property type="match status" value="1"/>
</dbReference>
<dbReference type="InterPro" id="IPR005475">
    <property type="entry name" value="Transketolase-like_Pyr-bd"/>
</dbReference>
<evidence type="ECO:0000256" key="4">
    <source>
        <dbReference type="ARBA" id="ARBA00022679"/>
    </source>
</evidence>
<comment type="caution">
    <text evidence="12">The sequence shown here is derived from an EMBL/GenBank/DDBJ whole genome shotgun (WGS) entry which is preliminary data.</text>
</comment>
<comment type="subunit">
    <text evidence="2 10">Homodimer.</text>
</comment>
<dbReference type="Gene3D" id="3.40.50.970">
    <property type="match status" value="2"/>
</dbReference>
<dbReference type="SMART" id="SM00861">
    <property type="entry name" value="Transket_pyr"/>
    <property type="match status" value="1"/>
</dbReference>
<dbReference type="RefSeq" id="WP_207673887.1">
    <property type="nucleotide sequence ID" value="NZ_JAFREM010000018.1"/>
</dbReference>
<dbReference type="EMBL" id="JAFREM010000018">
    <property type="protein sequence ID" value="MBO1306971.1"/>
    <property type="molecule type" value="Genomic_DNA"/>
</dbReference>
<dbReference type="GO" id="GO:0004802">
    <property type="term" value="F:transketolase activity"/>
    <property type="evidence" value="ECO:0007669"/>
    <property type="project" value="UniProtKB-EC"/>
</dbReference>
<dbReference type="InterPro" id="IPR029061">
    <property type="entry name" value="THDP-binding"/>
</dbReference>
<evidence type="ECO:0000313" key="12">
    <source>
        <dbReference type="EMBL" id="MBO1306971.1"/>
    </source>
</evidence>
<keyword evidence="10" id="KW-0106">Calcium</keyword>
<evidence type="ECO:0000256" key="9">
    <source>
        <dbReference type="NCBIfam" id="TIGR00232"/>
    </source>
</evidence>
<dbReference type="NCBIfam" id="TIGR00232">
    <property type="entry name" value="tktlase_bact"/>
    <property type="match status" value="1"/>
</dbReference>
<comment type="cofactor">
    <cofactor evidence="10">
        <name>Mg(2+)</name>
        <dbReference type="ChEBI" id="CHEBI:18420"/>
    </cofactor>
    <cofactor evidence="10">
        <name>Ca(2+)</name>
        <dbReference type="ChEBI" id="CHEBI:29108"/>
    </cofactor>
    <cofactor evidence="10">
        <name>Mn(2+)</name>
        <dbReference type="ChEBI" id="CHEBI:29035"/>
    </cofactor>
    <cofactor evidence="10">
        <name>Co(2+)</name>
        <dbReference type="ChEBI" id="CHEBI:48828"/>
    </cofactor>
    <text evidence="10">Binds 1 Mg(2+) ion per subunit. Can also utilize other divalent metal cations, such as Ca(2+), Mn(2+) and Co(2+).</text>
</comment>
<dbReference type="Proteomes" id="UP000664601">
    <property type="component" value="Unassembled WGS sequence"/>
</dbReference>
<dbReference type="Pfam" id="PF00456">
    <property type="entry name" value="Transketolase_N"/>
    <property type="match status" value="1"/>
</dbReference>
<dbReference type="PANTHER" id="PTHR43522:SF2">
    <property type="entry name" value="TRANSKETOLASE 1-RELATED"/>
    <property type="match status" value="1"/>
</dbReference>
<dbReference type="InterPro" id="IPR020826">
    <property type="entry name" value="Transketolase_BS"/>
</dbReference>
<comment type="similarity">
    <text evidence="1 10">Belongs to the transketolase family.</text>
</comment>
<dbReference type="InterPro" id="IPR005474">
    <property type="entry name" value="Transketolase_N"/>
</dbReference>
<evidence type="ECO:0000256" key="6">
    <source>
        <dbReference type="ARBA" id="ARBA00022842"/>
    </source>
</evidence>
<evidence type="ECO:0000256" key="7">
    <source>
        <dbReference type="ARBA" id="ARBA00023052"/>
    </source>
</evidence>
<dbReference type="InterPro" id="IPR005478">
    <property type="entry name" value="Transketolase_bac-like"/>
</dbReference>
<dbReference type="CDD" id="cd02012">
    <property type="entry name" value="TPP_TK"/>
    <property type="match status" value="1"/>
</dbReference>
<comment type="cofactor">
    <cofactor evidence="10">
        <name>thiamine diphosphate</name>
        <dbReference type="ChEBI" id="CHEBI:58937"/>
    </cofactor>
    <text evidence="10">Binds 1 thiamine pyrophosphate per subunit.</text>
</comment>